<gene>
    <name evidence="2" type="ORF">ACFY05_02440</name>
</gene>
<organism evidence="2 3">
    <name type="scientific">Microtetraspora fusca</name>
    <dbReference type="NCBI Taxonomy" id="1997"/>
    <lineage>
        <taxon>Bacteria</taxon>
        <taxon>Bacillati</taxon>
        <taxon>Actinomycetota</taxon>
        <taxon>Actinomycetes</taxon>
        <taxon>Streptosporangiales</taxon>
        <taxon>Streptosporangiaceae</taxon>
        <taxon>Microtetraspora</taxon>
    </lineage>
</organism>
<dbReference type="Pfam" id="PF13560">
    <property type="entry name" value="HTH_31"/>
    <property type="match status" value="1"/>
</dbReference>
<reference evidence="2 3" key="1">
    <citation type="submission" date="2024-10" db="EMBL/GenBank/DDBJ databases">
        <title>The Natural Products Discovery Center: Release of the First 8490 Sequenced Strains for Exploring Actinobacteria Biosynthetic Diversity.</title>
        <authorList>
            <person name="Kalkreuter E."/>
            <person name="Kautsar S.A."/>
            <person name="Yang D."/>
            <person name="Bader C.D."/>
            <person name="Teijaro C.N."/>
            <person name="Fluegel L."/>
            <person name="Davis C.M."/>
            <person name="Simpson J.R."/>
            <person name="Lauterbach L."/>
            <person name="Steele A.D."/>
            <person name="Gui C."/>
            <person name="Meng S."/>
            <person name="Li G."/>
            <person name="Viehrig K."/>
            <person name="Ye F."/>
            <person name="Su P."/>
            <person name="Kiefer A.F."/>
            <person name="Nichols A."/>
            <person name="Cepeda A.J."/>
            <person name="Yan W."/>
            <person name="Fan B."/>
            <person name="Jiang Y."/>
            <person name="Adhikari A."/>
            <person name="Zheng C.-J."/>
            <person name="Schuster L."/>
            <person name="Cowan T.M."/>
            <person name="Smanski M.J."/>
            <person name="Chevrette M.G."/>
            <person name="De Carvalho L.P.S."/>
            <person name="Shen B."/>
        </authorList>
    </citation>
    <scope>NUCLEOTIDE SEQUENCE [LARGE SCALE GENOMIC DNA]</scope>
    <source>
        <strain evidence="2 3">NPDC001281</strain>
    </source>
</reference>
<evidence type="ECO:0000313" key="3">
    <source>
        <dbReference type="Proteomes" id="UP001602119"/>
    </source>
</evidence>
<proteinExistence type="predicted"/>
<keyword evidence="3" id="KW-1185">Reference proteome</keyword>
<dbReference type="Gene3D" id="1.10.260.40">
    <property type="entry name" value="lambda repressor-like DNA-binding domains"/>
    <property type="match status" value="1"/>
</dbReference>
<feature type="domain" description="HTH cro/C1-type" evidence="1">
    <location>
        <begin position="15"/>
        <end position="69"/>
    </location>
</feature>
<dbReference type="CDD" id="cd00093">
    <property type="entry name" value="HTH_XRE"/>
    <property type="match status" value="1"/>
</dbReference>
<dbReference type="InterPro" id="IPR010982">
    <property type="entry name" value="Lambda_DNA-bd_dom_sf"/>
</dbReference>
<protein>
    <submittedName>
        <fullName evidence="2">Helix-turn-helix domain-containing protein</fullName>
    </submittedName>
</protein>
<name>A0ABW6V006_MICFU</name>
<dbReference type="Proteomes" id="UP001602119">
    <property type="component" value="Unassembled WGS sequence"/>
</dbReference>
<dbReference type="SUPFAM" id="SSF47413">
    <property type="entry name" value="lambda repressor-like DNA-binding domains"/>
    <property type="match status" value="1"/>
</dbReference>
<dbReference type="Gene3D" id="3.30.450.180">
    <property type="match status" value="1"/>
</dbReference>
<evidence type="ECO:0000313" key="2">
    <source>
        <dbReference type="EMBL" id="MFF4771698.1"/>
    </source>
</evidence>
<dbReference type="PANTHER" id="PTHR35010:SF4">
    <property type="entry name" value="BLL5781 PROTEIN"/>
    <property type="match status" value="1"/>
</dbReference>
<dbReference type="PROSITE" id="PS50943">
    <property type="entry name" value="HTH_CROC1"/>
    <property type="match status" value="1"/>
</dbReference>
<dbReference type="RefSeq" id="WP_387340308.1">
    <property type="nucleotide sequence ID" value="NZ_JBIAXI010000002.1"/>
</dbReference>
<dbReference type="Pfam" id="PF17765">
    <property type="entry name" value="MLTR_LBD"/>
    <property type="match status" value="1"/>
</dbReference>
<dbReference type="InterPro" id="IPR041413">
    <property type="entry name" value="MLTR_LBD"/>
</dbReference>
<sequence>MTTASIHHRPIGVLLRQWRERRRLSQLDLSIQAEVSTRHVSFMETGRSAPSREMVLHLAEHLDVPLRERNHLLLAAGYAPVYTESTLDSPQLAAVRDAIGKLLAGHEPYPAVVVDRGWNLVDANTGLRMLADGIAPELLSNVLRASLHPDGLAPRIANLGEWRAHLLGRLKRQITLTGDAELAELYAELREYPCDQPEPEVELPGPGDIFVPLRLRRGDRELSFFSVVATFGTPLDVTVAEMMIESFFPADEETIRFLRDVG</sequence>
<evidence type="ECO:0000259" key="1">
    <source>
        <dbReference type="PROSITE" id="PS50943"/>
    </source>
</evidence>
<dbReference type="InterPro" id="IPR001387">
    <property type="entry name" value="Cro/C1-type_HTH"/>
</dbReference>
<accession>A0ABW6V006</accession>
<comment type="caution">
    <text evidence="2">The sequence shown here is derived from an EMBL/GenBank/DDBJ whole genome shotgun (WGS) entry which is preliminary data.</text>
</comment>
<dbReference type="SMART" id="SM00530">
    <property type="entry name" value="HTH_XRE"/>
    <property type="match status" value="1"/>
</dbReference>
<dbReference type="PANTHER" id="PTHR35010">
    <property type="entry name" value="BLL4672 PROTEIN-RELATED"/>
    <property type="match status" value="1"/>
</dbReference>
<dbReference type="EMBL" id="JBIAXI010000002">
    <property type="protein sequence ID" value="MFF4771698.1"/>
    <property type="molecule type" value="Genomic_DNA"/>
</dbReference>